<organism evidence="1 2">
    <name type="scientific">Euroglyphus maynei</name>
    <name type="common">Mayne's house dust mite</name>
    <dbReference type="NCBI Taxonomy" id="6958"/>
    <lineage>
        <taxon>Eukaryota</taxon>
        <taxon>Metazoa</taxon>
        <taxon>Ecdysozoa</taxon>
        <taxon>Arthropoda</taxon>
        <taxon>Chelicerata</taxon>
        <taxon>Arachnida</taxon>
        <taxon>Acari</taxon>
        <taxon>Acariformes</taxon>
        <taxon>Sarcoptiformes</taxon>
        <taxon>Astigmata</taxon>
        <taxon>Psoroptidia</taxon>
        <taxon>Analgoidea</taxon>
        <taxon>Pyroglyphidae</taxon>
        <taxon>Pyroglyphinae</taxon>
        <taxon>Euroglyphus</taxon>
    </lineage>
</organism>
<accession>A0A1Y3BQ50</accession>
<evidence type="ECO:0000313" key="2">
    <source>
        <dbReference type="Proteomes" id="UP000194236"/>
    </source>
</evidence>
<dbReference type="AlphaFoldDB" id="A0A1Y3BQ50"/>
<name>A0A1Y3BQ50_EURMA</name>
<comment type="caution">
    <text evidence="1">The sequence shown here is derived from an EMBL/GenBank/DDBJ whole genome shotgun (WGS) entry which is preliminary data.</text>
</comment>
<proteinExistence type="predicted"/>
<protein>
    <submittedName>
        <fullName evidence="1">Uncharacterized protein</fullName>
    </submittedName>
</protein>
<dbReference type="EMBL" id="MUJZ01005152">
    <property type="protein sequence ID" value="OTF83100.1"/>
    <property type="molecule type" value="Genomic_DNA"/>
</dbReference>
<dbReference type="Proteomes" id="UP000194236">
    <property type="component" value="Unassembled WGS sequence"/>
</dbReference>
<gene>
    <name evidence="1" type="ORF">BLA29_015026</name>
</gene>
<keyword evidence="2" id="KW-1185">Reference proteome</keyword>
<evidence type="ECO:0000313" key="1">
    <source>
        <dbReference type="EMBL" id="OTF83100.1"/>
    </source>
</evidence>
<reference evidence="1 2" key="1">
    <citation type="submission" date="2017-03" db="EMBL/GenBank/DDBJ databases">
        <title>Genome Survey of Euroglyphus maynei.</title>
        <authorList>
            <person name="Arlian L.G."/>
            <person name="Morgan M.S."/>
            <person name="Rider S.D."/>
        </authorList>
    </citation>
    <scope>NUCLEOTIDE SEQUENCE [LARGE SCALE GENOMIC DNA]</scope>
    <source>
        <strain evidence="1">Arlian Lab</strain>
        <tissue evidence="1">Whole body</tissue>
    </source>
</reference>
<sequence>MNHSETVTTANQQQQNLVASYSYDRIILPETVMPDFRCESDQLTKDNMDYSDRPPCHFTTTINPQLN</sequence>